<evidence type="ECO:0000313" key="3">
    <source>
        <dbReference type="Proteomes" id="UP000073492"/>
    </source>
</evidence>
<keyword evidence="3" id="KW-1185">Reference proteome</keyword>
<feature type="region of interest" description="Disordered" evidence="1">
    <location>
        <begin position="39"/>
        <end position="96"/>
    </location>
</feature>
<evidence type="ECO:0000313" key="2">
    <source>
        <dbReference type="EMBL" id="KXT06221.1"/>
    </source>
</evidence>
<feature type="compositionally biased region" description="Polar residues" evidence="1">
    <location>
        <begin position="159"/>
        <end position="172"/>
    </location>
</feature>
<proteinExistence type="predicted"/>
<comment type="caution">
    <text evidence="2">The sequence shown here is derived from an EMBL/GenBank/DDBJ whole genome shotgun (WGS) entry which is preliminary data.</text>
</comment>
<dbReference type="AlphaFoldDB" id="A0A139HUR4"/>
<dbReference type="EMBL" id="LFZO01000556">
    <property type="protein sequence ID" value="KXT06221.1"/>
    <property type="molecule type" value="Genomic_DNA"/>
</dbReference>
<organism evidence="2 3">
    <name type="scientific">Pseudocercospora musae</name>
    <dbReference type="NCBI Taxonomy" id="113226"/>
    <lineage>
        <taxon>Eukaryota</taxon>
        <taxon>Fungi</taxon>
        <taxon>Dikarya</taxon>
        <taxon>Ascomycota</taxon>
        <taxon>Pezizomycotina</taxon>
        <taxon>Dothideomycetes</taxon>
        <taxon>Dothideomycetidae</taxon>
        <taxon>Mycosphaerellales</taxon>
        <taxon>Mycosphaerellaceae</taxon>
        <taxon>Pseudocercospora</taxon>
    </lineage>
</organism>
<accession>A0A139HUR4</accession>
<dbReference type="Proteomes" id="UP000073492">
    <property type="component" value="Unassembled WGS sequence"/>
</dbReference>
<gene>
    <name evidence="2" type="ORF">AC579_2622</name>
</gene>
<feature type="region of interest" description="Disordered" evidence="1">
    <location>
        <begin position="118"/>
        <end position="189"/>
    </location>
</feature>
<feature type="compositionally biased region" description="Basic and acidic residues" evidence="1">
    <location>
        <begin position="176"/>
        <end position="189"/>
    </location>
</feature>
<name>A0A139HUR4_9PEZI</name>
<sequence>MSYQDSSADPIFDGLLRPDEEAYLAQLIEEMYGNAADLSTGACQSAGEQEDTEMTDPIEGNQSDETRQSDVSANTAIDTPVVFPADSTSYTHQRSMIDLTREGPVIDLKQETNSYAKASLTQQQPAAQPFPSFRKPTSAKQPATKPQPARPKMEGSRGLQCNSDLSTWNLGRSGTHRPDGEFGRHKDHTGNRKCAQILKAIYPDKFPASISIEVLANRVSPVWNDRDRGKKAEWDRVREMREEGEEYREDMRGEFEQLESFEDHEMGWMMSYRRV</sequence>
<protein>
    <submittedName>
        <fullName evidence="2">Uncharacterized protein</fullName>
    </submittedName>
</protein>
<evidence type="ECO:0000256" key="1">
    <source>
        <dbReference type="SAM" id="MobiDB-lite"/>
    </source>
</evidence>
<reference evidence="2 3" key="1">
    <citation type="submission" date="2015-07" db="EMBL/GenBank/DDBJ databases">
        <title>Comparative genomics of the Sigatoka disease complex on banana suggests a link between parallel evolutionary changes in Pseudocercospora fijiensis and Pseudocercospora eumusae and increased virulence on the banana host.</title>
        <authorList>
            <person name="Chang T.-C."/>
            <person name="Salvucci A."/>
            <person name="Crous P.W."/>
            <person name="Stergiopoulos I."/>
        </authorList>
    </citation>
    <scope>NUCLEOTIDE SEQUENCE [LARGE SCALE GENOMIC DNA]</scope>
    <source>
        <strain evidence="2 3">CBS 116634</strain>
    </source>
</reference>
<dbReference type="OrthoDB" id="10538429at2759"/>